<keyword evidence="2" id="KW-1185">Reference proteome</keyword>
<dbReference type="EMBL" id="JACIJO010000002">
    <property type="protein sequence ID" value="MBB6327115.1"/>
    <property type="molecule type" value="Genomic_DNA"/>
</dbReference>
<dbReference type="AlphaFoldDB" id="A0A841MXB8"/>
<gene>
    <name evidence="1" type="ORF">FHS59_002743</name>
</gene>
<evidence type="ECO:0000313" key="2">
    <source>
        <dbReference type="Proteomes" id="UP000588604"/>
    </source>
</evidence>
<proteinExistence type="predicted"/>
<comment type="caution">
    <text evidence="1">The sequence shown here is derived from an EMBL/GenBank/DDBJ whole genome shotgun (WGS) entry which is preliminary data.</text>
</comment>
<name>A0A841MXB8_9BACT</name>
<sequence>METKEKVIVKYFQKDHENTLKHLSRLNSLLADFAEKYEAFEKETGMPPLNQRLLKSLVEQGRWPLEGSIESFVSNQPKPLQSTYRQSLLKELAKLDFAIDNFQKWVESINSVTRYPSDLKKIENLPWNGLKLELNQNYFDSIKGHFELVLESEVDQGLWVRAEALRLAYNEFYLFADQHKRMVPKGFNALFGVHPTFPVTEVNPHPENFLPSRPIGWKP</sequence>
<organism evidence="1 2">
    <name type="scientific">Algoriphagus iocasae</name>
    <dbReference type="NCBI Taxonomy" id="1836499"/>
    <lineage>
        <taxon>Bacteria</taxon>
        <taxon>Pseudomonadati</taxon>
        <taxon>Bacteroidota</taxon>
        <taxon>Cytophagia</taxon>
        <taxon>Cytophagales</taxon>
        <taxon>Cyclobacteriaceae</taxon>
        <taxon>Algoriphagus</taxon>
    </lineage>
</organism>
<accession>A0A841MXB8</accession>
<dbReference type="RefSeq" id="WP_184495767.1">
    <property type="nucleotide sequence ID" value="NZ_JACIJO010000002.1"/>
</dbReference>
<reference evidence="1 2" key="1">
    <citation type="submission" date="2020-08" db="EMBL/GenBank/DDBJ databases">
        <title>Genomic Encyclopedia of Type Strains, Phase IV (KMG-IV): sequencing the most valuable type-strain genomes for metagenomic binning, comparative biology and taxonomic classification.</title>
        <authorList>
            <person name="Goeker M."/>
        </authorList>
    </citation>
    <scope>NUCLEOTIDE SEQUENCE [LARGE SCALE GENOMIC DNA]</scope>
    <source>
        <strain evidence="1 2">DSM 102044</strain>
    </source>
</reference>
<protein>
    <submittedName>
        <fullName evidence="1">Uncharacterized protein</fullName>
    </submittedName>
</protein>
<evidence type="ECO:0000313" key="1">
    <source>
        <dbReference type="EMBL" id="MBB6327115.1"/>
    </source>
</evidence>
<dbReference type="Proteomes" id="UP000588604">
    <property type="component" value="Unassembled WGS sequence"/>
</dbReference>